<proteinExistence type="inferred from homology"/>
<evidence type="ECO:0000259" key="10">
    <source>
        <dbReference type="Pfam" id="PF05957"/>
    </source>
</evidence>
<dbReference type="PANTHER" id="PTHR35893">
    <property type="entry name" value="INNER MEMBRANE PROTEIN-RELATED"/>
    <property type="match status" value="1"/>
</dbReference>
<organism evidence="12 13">
    <name type="scientific">Mixta theicola</name>
    <dbReference type="NCBI Taxonomy" id="1458355"/>
    <lineage>
        <taxon>Bacteria</taxon>
        <taxon>Pseudomonadati</taxon>
        <taxon>Pseudomonadota</taxon>
        <taxon>Gammaproteobacteria</taxon>
        <taxon>Enterobacterales</taxon>
        <taxon>Erwiniaceae</taxon>
        <taxon>Mixta</taxon>
    </lineage>
</organism>
<protein>
    <submittedName>
        <fullName evidence="12">Protein ElaB</fullName>
    </submittedName>
</protein>
<name>A0A2K1QAR0_9GAMM</name>
<dbReference type="InterPro" id="IPR010279">
    <property type="entry name" value="YqjD/ElaB"/>
</dbReference>
<feature type="transmembrane region" description="Helical" evidence="9">
    <location>
        <begin position="101"/>
        <end position="119"/>
    </location>
</feature>
<dbReference type="OrthoDB" id="5298386at2"/>
<evidence type="ECO:0000256" key="2">
    <source>
        <dbReference type="ARBA" id="ARBA00010423"/>
    </source>
</evidence>
<dbReference type="PANTHER" id="PTHR35893:SF1">
    <property type="entry name" value="PROTEIN ELAB"/>
    <property type="match status" value="1"/>
</dbReference>
<evidence type="ECO:0000256" key="9">
    <source>
        <dbReference type="SAM" id="Phobius"/>
    </source>
</evidence>
<keyword evidence="3" id="KW-1003">Cell membrane</keyword>
<dbReference type="InterPro" id="IPR043604">
    <property type="entry name" value="DUF883_N"/>
</dbReference>
<evidence type="ECO:0000259" key="11">
    <source>
        <dbReference type="Pfam" id="PF19029"/>
    </source>
</evidence>
<reference evidence="13" key="1">
    <citation type="submission" date="2017-09" db="EMBL/GenBank/DDBJ databases">
        <authorList>
            <person name="Palmer M."/>
            <person name="Steenkamp E.T."/>
            <person name="Coetzee M.P."/>
            <person name="Avontuur J.R."/>
            <person name="Van Zyl E."/>
            <person name="Chan W.-Y."/>
            <person name="Blom J."/>
            <person name="Venter S.N."/>
        </authorList>
    </citation>
    <scope>NUCLEOTIDE SEQUENCE [LARGE SCALE GENOMIC DNA]</scope>
    <source>
        <strain evidence="13">QC88-366</strain>
    </source>
</reference>
<evidence type="ECO:0000256" key="4">
    <source>
        <dbReference type="ARBA" id="ARBA00022519"/>
    </source>
</evidence>
<keyword evidence="5 9" id="KW-0812">Transmembrane</keyword>
<evidence type="ECO:0000256" key="7">
    <source>
        <dbReference type="ARBA" id="ARBA00023136"/>
    </source>
</evidence>
<evidence type="ECO:0000313" key="13">
    <source>
        <dbReference type="Proteomes" id="UP000236345"/>
    </source>
</evidence>
<dbReference type="InterPro" id="IPR043605">
    <property type="entry name" value="DUF883_C"/>
</dbReference>
<evidence type="ECO:0000256" key="8">
    <source>
        <dbReference type="SAM" id="MobiDB-lite"/>
    </source>
</evidence>
<keyword evidence="4" id="KW-0997">Cell inner membrane</keyword>
<dbReference type="EMBL" id="NWUO01000005">
    <property type="protein sequence ID" value="PNS12119.1"/>
    <property type="molecule type" value="Genomic_DNA"/>
</dbReference>
<gene>
    <name evidence="12" type="ORF">COO59_09080</name>
</gene>
<dbReference type="Pfam" id="PF05957">
    <property type="entry name" value="DUF883"/>
    <property type="match status" value="1"/>
</dbReference>
<keyword evidence="7 9" id="KW-0472">Membrane</keyword>
<dbReference type="Pfam" id="PF19029">
    <property type="entry name" value="DUF883_C"/>
    <property type="match status" value="1"/>
</dbReference>
<keyword evidence="13" id="KW-1185">Reference proteome</keyword>
<feature type="region of interest" description="Disordered" evidence="8">
    <location>
        <begin position="1"/>
        <end position="31"/>
    </location>
</feature>
<evidence type="ECO:0000256" key="1">
    <source>
        <dbReference type="ARBA" id="ARBA00004377"/>
    </source>
</evidence>
<evidence type="ECO:0000256" key="3">
    <source>
        <dbReference type="ARBA" id="ARBA00022475"/>
    </source>
</evidence>
<dbReference type="GO" id="GO:0005886">
    <property type="term" value="C:plasma membrane"/>
    <property type="evidence" value="ECO:0007669"/>
    <property type="project" value="UniProtKB-SubCell"/>
</dbReference>
<feature type="domain" description="DUF883" evidence="11">
    <location>
        <begin position="92"/>
        <end position="121"/>
    </location>
</feature>
<feature type="domain" description="DUF883" evidence="10">
    <location>
        <begin position="30"/>
        <end position="79"/>
    </location>
</feature>
<evidence type="ECO:0000256" key="5">
    <source>
        <dbReference type="ARBA" id="ARBA00022692"/>
    </source>
</evidence>
<comment type="caution">
    <text evidence="12">The sequence shown here is derived from an EMBL/GenBank/DDBJ whole genome shotgun (WGS) entry which is preliminary data.</text>
</comment>
<comment type="subcellular location">
    <subcellularLocation>
        <location evidence="1">Cell inner membrane</location>
        <topology evidence="1">Single-pass membrane protein</topology>
    </subcellularLocation>
</comment>
<sequence>MAVSTDPQEKRDPLLADEPQVAGEPQETRLDDDLTLLTETLEEVLKSSGDPADQKYIELKEKAEQALHDVKTRVSAASDSYYYRAKQAACRADDYVHDKPWQGIGIGAAAGLVLGLLLARR</sequence>
<dbReference type="Proteomes" id="UP000236345">
    <property type="component" value="Unassembled WGS sequence"/>
</dbReference>
<dbReference type="AlphaFoldDB" id="A0A2K1QAR0"/>
<accession>A0A2K1QAR0</accession>
<dbReference type="RefSeq" id="WP_103059476.1">
    <property type="nucleotide sequence ID" value="NZ_BSOF01000029.1"/>
</dbReference>
<evidence type="ECO:0000313" key="12">
    <source>
        <dbReference type="EMBL" id="PNS12119.1"/>
    </source>
</evidence>
<comment type="similarity">
    <text evidence="2">Belongs to the ElaB/YgaM/YqjD family.</text>
</comment>
<dbReference type="NCBIfam" id="NF007709">
    <property type="entry name" value="PRK10404.1"/>
    <property type="match status" value="1"/>
</dbReference>
<evidence type="ECO:0000256" key="6">
    <source>
        <dbReference type="ARBA" id="ARBA00022989"/>
    </source>
</evidence>
<keyword evidence="6 9" id="KW-1133">Transmembrane helix</keyword>
<dbReference type="GO" id="GO:0043022">
    <property type="term" value="F:ribosome binding"/>
    <property type="evidence" value="ECO:0007669"/>
    <property type="project" value="InterPro"/>
</dbReference>